<accession>A0ACB6ZTK2</accession>
<keyword evidence="2" id="KW-1185">Reference proteome</keyword>
<dbReference type="EMBL" id="MU117966">
    <property type="protein sequence ID" value="KAF9652986.1"/>
    <property type="molecule type" value="Genomic_DNA"/>
</dbReference>
<sequence>MPTDPSYIVVFKDHVTPEQIKEYVEKLNSNGGLVTHEWSILKGFAANIPDNFLNNLQGDSLIKYIGRCLLRCTAQRQF</sequence>
<reference evidence="1" key="2">
    <citation type="journal article" date="2020" name="Nat. Commun.">
        <title>Large-scale genome sequencing of mycorrhizal fungi provides insights into the early evolution of symbiotic traits.</title>
        <authorList>
            <person name="Miyauchi S."/>
            <person name="Kiss E."/>
            <person name="Kuo A."/>
            <person name="Drula E."/>
            <person name="Kohler A."/>
            <person name="Sanchez-Garcia M."/>
            <person name="Morin E."/>
            <person name="Andreopoulos B."/>
            <person name="Barry K.W."/>
            <person name="Bonito G."/>
            <person name="Buee M."/>
            <person name="Carver A."/>
            <person name="Chen C."/>
            <person name="Cichocki N."/>
            <person name="Clum A."/>
            <person name="Culley D."/>
            <person name="Crous P.W."/>
            <person name="Fauchery L."/>
            <person name="Girlanda M."/>
            <person name="Hayes R.D."/>
            <person name="Keri Z."/>
            <person name="LaButti K."/>
            <person name="Lipzen A."/>
            <person name="Lombard V."/>
            <person name="Magnuson J."/>
            <person name="Maillard F."/>
            <person name="Murat C."/>
            <person name="Nolan M."/>
            <person name="Ohm R.A."/>
            <person name="Pangilinan J."/>
            <person name="Pereira M.F."/>
            <person name="Perotto S."/>
            <person name="Peter M."/>
            <person name="Pfister S."/>
            <person name="Riley R."/>
            <person name="Sitrit Y."/>
            <person name="Stielow J.B."/>
            <person name="Szollosi G."/>
            <person name="Zifcakova L."/>
            <person name="Stursova M."/>
            <person name="Spatafora J.W."/>
            <person name="Tedersoo L."/>
            <person name="Vaario L.M."/>
            <person name="Yamada A."/>
            <person name="Yan M."/>
            <person name="Wang P."/>
            <person name="Xu J."/>
            <person name="Bruns T."/>
            <person name="Baldrian P."/>
            <person name="Vilgalys R."/>
            <person name="Dunand C."/>
            <person name="Henrissat B."/>
            <person name="Grigoriev I.V."/>
            <person name="Hibbett D."/>
            <person name="Nagy L.G."/>
            <person name="Martin F.M."/>
        </authorList>
    </citation>
    <scope>NUCLEOTIDE SEQUENCE</scope>
    <source>
        <strain evidence="1">P2</strain>
    </source>
</reference>
<protein>
    <submittedName>
        <fullName evidence="1">Uncharacterized protein</fullName>
    </submittedName>
</protein>
<evidence type="ECO:0000313" key="1">
    <source>
        <dbReference type="EMBL" id="KAF9652986.1"/>
    </source>
</evidence>
<name>A0ACB6ZTK2_THEGA</name>
<dbReference type="Proteomes" id="UP000886501">
    <property type="component" value="Unassembled WGS sequence"/>
</dbReference>
<gene>
    <name evidence="1" type="ORF">BDM02DRAFT_3183313</name>
</gene>
<evidence type="ECO:0000313" key="2">
    <source>
        <dbReference type="Proteomes" id="UP000886501"/>
    </source>
</evidence>
<organism evidence="1 2">
    <name type="scientific">Thelephora ganbajun</name>
    <name type="common">Ganba fungus</name>
    <dbReference type="NCBI Taxonomy" id="370292"/>
    <lineage>
        <taxon>Eukaryota</taxon>
        <taxon>Fungi</taxon>
        <taxon>Dikarya</taxon>
        <taxon>Basidiomycota</taxon>
        <taxon>Agaricomycotina</taxon>
        <taxon>Agaricomycetes</taxon>
        <taxon>Thelephorales</taxon>
        <taxon>Thelephoraceae</taxon>
        <taxon>Thelephora</taxon>
    </lineage>
</organism>
<comment type="caution">
    <text evidence="1">The sequence shown here is derived from an EMBL/GenBank/DDBJ whole genome shotgun (WGS) entry which is preliminary data.</text>
</comment>
<reference evidence="1" key="1">
    <citation type="submission" date="2019-10" db="EMBL/GenBank/DDBJ databases">
        <authorList>
            <consortium name="DOE Joint Genome Institute"/>
            <person name="Kuo A."/>
            <person name="Miyauchi S."/>
            <person name="Kiss E."/>
            <person name="Drula E."/>
            <person name="Kohler A."/>
            <person name="Sanchez-Garcia M."/>
            <person name="Andreopoulos B."/>
            <person name="Barry K.W."/>
            <person name="Bonito G."/>
            <person name="Buee M."/>
            <person name="Carver A."/>
            <person name="Chen C."/>
            <person name="Cichocki N."/>
            <person name="Clum A."/>
            <person name="Culley D."/>
            <person name="Crous P.W."/>
            <person name="Fauchery L."/>
            <person name="Girlanda M."/>
            <person name="Hayes R."/>
            <person name="Keri Z."/>
            <person name="Labutti K."/>
            <person name="Lipzen A."/>
            <person name="Lombard V."/>
            <person name="Magnuson J."/>
            <person name="Maillard F."/>
            <person name="Morin E."/>
            <person name="Murat C."/>
            <person name="Nolan M."/>
            <person name="Ohm R."/>
            <person name="Pangilinan J."/>
            <person name="Pereira M."/>
            <person name="Perotto S."/>
            <person name="Peter M."/>
            <person name="Riley R."/>
            <person name="Sitrit Y."/>
            <person name="Stielow B."/>
            <person name="Szollosi G."/>
            <person name="Zifcakova L."/>
            <person name="Stursova M."/>
            <person name="Spatafora J.W."/>
            <person name="Tedersoo L."/>
            <person name="Vaario L.-M."/>
            <person name="Yamada A."/>
            <person name="Yan M."/>
            <person name="Wang P."/>
            <person name="Xu J."/>
            <person name="Bruns T."/>
            <person name="Baldrian P."/>
            <person name="Vilgalys R."/>
            <person name="Henrissat B."/>
            <person name="Grigoriev I.V."/>
            <person name="Hibbett D."/>
            <person name="Nagy L.G."/>
            <person name="Martin F.M."/>
        </authorList>
    </citation>
    <scope>NUCLEOTIDE SEQUENCE</scope>
    <source>
        <strain evidence="1">P2</strain>
    </source>
</reference>
<proteinExistence type="predicted"/>